<keyword evidence="2" id="KW-1185">Reference proteome</keyword>
<evidence type="ECO:0000313" key="2">
    <source>
        <dbReference type="Proteomes" id="UP000077202"/>
    </source>
</evidence>
<dbReference type="EMBL" id="LVLJ01002948">
    <property type="protein sequence ID" value="OAE23071.1"/>
    <property type="molecule type" value="Genomic_DNA"/>
</dbReference>
<name>A0A176VRY3_MARPO</name>
<sequence length="108" mass="11371">MGSSGAKASTSYEEKDFSYLASVAQVEALVAVTRGATCALEPHGTTMEWDPHRDEGGSQAKLSQSFLLSESRDRHMSVLPMRFISGARSLGSSSTVLASVAGFSGKLV</sequence>
<accession>A0A176VRY3</accession>
<protein>
    <submittedName>
        <fullName evidence="1">Uncharacterized protein</fullName>
    </submittedName>
</protein>
<evidence type="ECO:0000313" key="1">
    <source>
        <dbReference type="EMBL" id="OAE23071.1"/>
    </source>
</evidence>
<organism evidence="1 2">
    <name type="scientific">Marchantia polymorpha subsp. ruderalis</name>
    <dbReference type="NCBI Taxonomy" id="1480154"/>
    <lineage>
        <taxon>Eukaryota</taxon>
        <taxon>Viridiplantae</taxon>
        <taxon>Streptophyta</taxon>
        <taxon>Embryophyta</taxon>
        <taxon>Marchantiophyta</taxon>
        <taxon>Marchantiopsida</taxon>
        <taxon>Marchantiidae</taxon>
        <taxon>Marchantiales</taxon>
        <taxon>Marchantiaceae</taxon>
        <taxon>Marchantia</taxon>
    </lineage>
</organism>
<proteinExistence type="predicted"/>
<comment type="caution">
    <text evidence="1">The sequence shown here is derived from an EMBL/GenBank/DDBJ whole genome shotgun (WGS) entry which is preliminary data.</text>
</comment>
<dbReference type="Proteomes" id="UP000077202">
    <property type="component" value="Unassembled WGS sequence"/>
</dbReference>
<reference evidence="1" key="1">
    <citation type="submission" date="2016-03" db="EMBL/GenBank/DDBJ databases">
        <title>Mechanisms controlling the formation of the plant cell surface in tip-growing cells are functionally conserved among land plants.</title>
        <authorList>
            <person name="Honkanen S."/>
            <person name="Jones V.A."/>
            <person name="Morieri G."/>
            <person name="Champion C."/>
            <person name="Hetherington A.J."/>
            <person name="Kelly S."/>
            <person name="Saint-Marcoux D."/>
            <person name="Proust H."/>
            <person name="Prescott H."/>
            <person name="Dolan L."/>
        </authorList>
    </citation>
    <scope>NUCLEOTIDE SEQUENCE [LARGE SCALE GENOMIC DNA]</scope>
    <source>
        <tissue evidence="1">Whole gametophyte</tissue>
    </source>
</reference>
<gene>
    <name evidence="1" type="ORF">AXG93_1544s1050</name>
</gene>
<dbReference type="AlphaFoldDB" id="A0A176VRY3"/>